<feature type="region of interest" description="Disordered" evidence="1">
    <location>
        <begin position="61"/>
        <end position="85"/>
    </location>
</feature>
<comment type="caution">
    <text evidence="2">The sequence shown here is derived from an EMBL/GenBank/DDBJ whole genome shotgun (WGS) entry which is preliminary data.</text>
</comment>
<dbReference type="AlphaFoldDB" id="A0ABD1VN77"/>
<evidence type="ECO:0000313" key="2">
    <source>
        <dbReference type="EMBL" id="KAL2538812.1"/>
    </source>
</evidence>
<dbReference type="EMBL" id="JBFOLJ010000005">
    <property type="protein sequence ID" value="KAL2538812.1"/>
    <property type="molecule type" value="Genomic_DNA"/>
</dbReference>
<organism evidence="2 3">
    <name type="scientific">Forsythia ovata</name>
    <dbReference type="NCBI Taxonomy" id="205694"/>
    <lineage>
        <taxon>Eukaryota</taxon>
        <taxon>Viridiplantae</taxon>
        <taxon>Streptophyta</taxon>
        <taxon>Embryophyta</taxon>
        <taxon>Tracheophyta</taxon>
        <taxon>Spermatophyta</taxon>
        <taxon>Magnoliopsida</taxon>
        <taxon>eudicotyledons</taxon>
        <taxon>Gunneridae</taxon>
        <taxon>Pentapetalae</taxon>
        <taxon>asterids</taxon>
        <taxon>lamiids</taxon>
        <taxon>Lamiales</taxon>
        <taxon>Oleaceae</taxon>
        <taxon>Forsythieae</taxon>
        <taxon>Forsythia</taxon>
    </lineage>
</organism>
<reference evidence="3" key="1">
    <citation type="submission" date="2024-07" db="EMBL/GenBank/DDBJ databases">
        <title>Two chromosome-level genome assemblies of Korean endemic species Abeliophyllum distichum and Forsythia ovata (Oleaceae).</title>
        <authorList>
            <person name="Jang H."/>
        </authorList>
    </citation>
    <scope>NUCLEOTIDE SEQUENCE [LARGE SCALE GENOMIC DNA]</scope>
</reference>
<protein>
    <submittedName>
        <fullName evidence="2">Uncharacterized protein</fullName>
    </submittedName>
</protein>
<feature type="compositionally biased region" description="Polar residues" evidence="1">
    <location>
        <begin position="62"/>
        <end position="78"/>
    </location>
</feature>
<evidence type="ECO:0000313" key="3">
    <source>
        <dbReference type="Proteomes" id="UP001604277"/>
    </source>
</evidence>
<dbReference type="Proteomes" id="UP001604277">
    <property type="component" value="Unassembled WGS sequence"/>
</dbReference>
<proteinExistence type="predicted"/>
<accession>A0ABD1VN77</accession>
<evidence type="ECO:0000256" key="1">
    <source>
        <dbReference type="SAM" id="MobiDB-lite"/>
    </source>
</evidence>
<gene>
    <name evidence="2" type="ORF">Fot_20203</name>
</gene>
<name>A0ABD1VN77_9LAMI</name>
<sequence length="144" mass="15137">MVVEERGPLSLRLPVQSTAPNPASTVAPVMGVVDGFSSLLPTSSTAPVLSAIDLPVMEVGDDSSSLPLGTSMSPSIDVQHQDKEKGVVVNEREKMASERALKDEGSVVDSGRVKWSRTVPLQGTSESVPTSPITVHDLLIDSCD</sequence>
<keyword evidence="3" id="KW-1185">Reference proteome</keyword>